<feature type="region of interest" description="Disordered" evidence="5">
    <location>
        <begin position="339"/>
        <end position="390"/>
    </location>
</feature>
<evidence type="ECO:0000256" key="5">
    <source>
        <dbReference type="SAM" id="MobiDB-lite"/>
    </source>
</evidence>
<protein>
    <recommendedName>
        <fullName evidence="6">BZIP domain-containing protein</fullName>
    </recommendedName>
</protein>
<name>A0A423WJP2_CYTCH</name>
<dbReference type="PROSITE" id="PS00036">
    <property type="entry name" value="BZIP_BASIC"/>
    <property type="match status" value="1"/>
</dbReference>
<dbReference type="Pfam" id="PF08601">
    <property type="entry name" value="PAP1"/>
    <property type="match status" value="2"/>
</dbReference>
<dbReference type="CDD" id="cd14688">
    <property type="entry name" value="bZIP_YAP"/>
    <property type="match status" value="1"/>
</dbReference>
<evidence type="ECO:0000313" key="8">
    <source>
        <dbReference type="Proteomes" id="UP000284375"/>
    </source>
</evidence>
<feature type="region of interest" description="Disordered" evidence="5">
    <location>
        <begin position="92"/>
        <end position="174"/>
    </location>
</feature>
<dbReference type="GO" id="GO:0005737">
    <property type="term" value="C:cytoplasm"/>
    <property type="evidence" value="ECO:0007669"/>
    <property type="project" value="UniProtKB-SubCell"/>
</dbReference>
<dbReference type="FunFam" id="1.20.5.170:FF:000067">
    <property type="entry name" value="BZIP transcription factor"/>
    <property type="match status" value="1"/>
</dbReference>
<evidence type="ECO:0000256" key="4">
    <source>
        <dbReference type="ARBA" id="ARBA00038132"/>
    </source>
</evidence>
<evidence type="ECO:0000256" key="1">
    <source>
        <dbReference type="ARBA" id="ARBA00004123"/>
    </source>
</evidence>
<feature type="region of interest" description="Disordered" evidence="5">
    <location>
        <begin position="253"/>
        <end position="315"/>
    </location>
</feature>
<keyword evidence="3" id="KW-0539">Nucleus</keyword>
<dbReference type="Pfam" id="PF00170">
    <property type="entry name" value="bZIP_1"/>
    <property type="match status" value="1"/>
</dbReference>
<feature type="domain" description="BZIP" evidence="6">
    <location>
        <begin position="151"/>
        <end position="214"/>
    </location>
</feature>
<dbReference type="Proteomes" id="UP000284375">
    <property type="component" value="Unassembled WGS sequence"/>
</dbReference>
<dbReference type="Gene3D" id="1.20.5.170">
    <property type="match status" value="1"/>
</dbReference>
<evidence type="ECO:0000256" key="2">
    <source>
        <dbReference type="ARBA" id="ARBA00004496"/>
    </source>
</evidence>
<dbReference type="InterPro" id="IPR046347">
    <property type="entry name" value="bZIP_sf"/>
</dbReference>
<comment type="subcellular location">
    <subcellularLocation>
        <location evidence="2">Cytoplasm</location>
    </subcellularLocation>
    <subcellularLocation>
        <location evidence="1">Nucleus</location>
    </subcellularLocation>
</comment>
<feature type="compositionally biased region" description="Low complexity" evidence="5">
    <location>
        <begin position="93"/>
        <end position="108"/>
    </location>
</feature>
<accession>A0A423WJP2</accession>
<keyword evidence="8" id="KW-1185">Reference proteome</keyword>
<dbReference type="PANTHER" id="PTHR40621">
    <property type="entry name" value="TRANSCRIPTION FACTOR KAPC-RELATED"/>
    <property type="match status" value="1"/>
</dbReference>
<dbReference type="SUPFAM" id="SSF111430">
    <property type="entry name" value="YAP1 redox domain"/>
    <property type="match status" value="1"/>
</dbReference>
<dbReference type="InterPro" id="IPR023167">
    <property type="entry name" value="Yap1_redox_dom_sf"/>
</dbReference>
<dbReference type="Gene3D" id="1.10.238.100">
    <property type="entry name" value="YAP1 redox domain. Chain B"/>
    <property type="match status" value="1"/>
</dbReference>
<dbReference type="InterPro" id="IPR004827">
    <property type="entry name" value="bZIP"/>
</dbReference>
<evidence type="ECO:0000256" key="3">
    <source>
        <dbReference type="ARBA" id="ARBA00023242"/>
    </source>
</evidence>
<sequence length="617" mass="67038">MASTTNPLSHFILTPQQQSLLFAALNSNKQSDASPAANGNLNLSPSSLIDSPVQNTDINGFQESPFIDYDYDLNGDTSFDFGFADGSHPKMIGDLPGSASSSGSNSDNNDMENTEKRSHPDDDDEDEGGDAKRQETGEKQPKKPGRKPLTTEPTSKRKAQNRAAQRAFRERKEKHLKDLETKVMELEKASASTNHENSLLRAQVEKMAAELNEYKKRFSGVANNRTPNPSGSRPTFGNAVINNLNDVNFQFEFPKFGQLPGPSPQTTNGVSTNGRTSTSQSRRTTRSPSDRTSPLEEASRHGSTGSNPNGGMDAQTKEDLAKFSGVFSPPLTNNIVASASRTSTDSHNSGAPTTTSSPSASSHSNGGWNANSSCGTSPEPCNQSPTGYKPADALITIGEDRQPSFANTNPDYGHFSNIDMNDLNFLSSANNFQFDPQLFGSYREPQENILGNGVDDGFFNEAFDMDFTTPYFAPSPVTQKKDSQQAAPQAGDLLTRIDAAKNEDSTELVQTNDGQLLTCNKIWYVPASWQPRKPDTDQYYREKLQDCPRVQSGDFDLDGLCSDLQKKAKCSGSGAVVDESTFKNVMQKYLGNSDNGLDAGNCRGDFKAEQLAHQVSK</sequence>
<feature type="compositionally biased region" description="Polar residues" evidence="5">
    <location>
        <begin position="368"/>
        <end position="386"/>
    </location>
</feature>
<dbReference type="GO" id="GO:0034599">
    <property type="term" value="P:cellular response to oxidative stress"/>
    <property type="evidence" value="ECO:0007669"/>
    <property type="project" value="UniProtKB-ARBA"/>
</dbReference>
<proteinExistence type="inferred from homology"/>
<comment type="caution">
    <text evidence="7">The sequence shown here is derived from an EMBL/GenBank/DDBJ whole genome shotgun (WGS) entry which is preliminary data.</text>
</comment>
<dbReference type="OrthoDB" id="5380163at2759"/>
<dbReference type="GO" id="GO:0090575">
    <property type="term" value="C:RNA polymerase II transcription regulator complex"/>
    <property type="evidence" value="ECO:0007669"/>
    <property type="project" value="TreeGrafter"/>
</dbReference>
<dbReference type="EMBL" id="LJZO01000003">
    <property type="protein sequence ID" value="ROW03545.1"/>
    <property type="molecule type" value="Genomic_DNA"/>
</dbReference>
<feature type="compositionally biased region" description="Low complexity" evidence="5">
    <location>
        <begin position="271"/>
        <end position="292"/>
    </location>
</feature>
<dbReference type="AlphaFoldDB" id="A0A423WJP2"/>
<dbReference type="PROSITE" id="PS50217">
    <property type="entry name" value="BZIP"/>
    <property type="match status" value="1"/>
</dbReference>
<dbReference type="InterPro" id="IPR013910">
    <property type="entry name" value="TF_PAP1"/>
</dbReference>
<reference evidence="7 8" key="1">
    <citation type="submission" date="2015-09" db="EMBL/GenBank/DDBJ databases">
        <title>Host preference determinants of Valsa canker pathogens revealed by comparative genomics.</title>
        <authorList>
            <person name="Yin Z."/>
            <person name="Huang L."/>
        </authorList>
    </citation>
    <scope>NUCLEOTIDE SEQUENCE [LARGE SCALE GENOMIC DNA]</scope>
    <source>
        <strain evidence="7 8">YSFL</strain>
    </source>
</reference>
<comment type="similarity">
    <text evidence="4">Belongs to the bZIP family. YAP subfamily.</text>
</comment>
<dbReference type="SUPFAM" id="SSF57959">
    <property type="entry name" value="Leucine zipper domain"/>
    <property type="match status" value="1"/>
</dbReference>
<dbReference type="GO" id="GO:0001228">
    <property type="term" value="F:DNA-binding transcription activator activity, RNA polymerase II-specific"/>
    <property type="evidence" value="ECO:0007669"/>
    <property type="project" value="TreeGrafter"/>
</dbReference>
<feature type="compositionally biased region" description="Low complexity" evidence="5">
    <location>
        <begin position="348"/>
        <end position="367"/>
    </location>
</feature>
<dbReference type="GO" id="GO:0000976">
    <property type="term" value="F:transcription cis-regulatory region binding"/>
    <property type="evidence" value="ECO:0007669"/>
    <property type="project" value="InterPro"/>
</dbReference>
<evidence type="ECO:0000259" key="6">
    <source>
        <dbReference type="PROSITE" id="PS50217"/>
    </source>
</evidence>
<dbReference type="SMART" id="SM00338">
    <property type="entry name" value="BRLZ"/>
    <property type="match status" value="1"/>
</dbReference>
<evidence type="ECO:0000313" key="7">
    <source>
        <dbReference type="EMBL" id="ROW03545.1"/>
    </source>
</evidence>
<feature type="compositionally biased region" description="Basic and acidic residues" evidence="5">
    <location>
        <begin position="129"/>
        <end position="141"/>
    </location>
</feature>
<dbReference type="InterPro" id="IPR050936">
    <property type="entry name" value="AP-1-like"/>
</dbReference>
<organism evidence="7 8">
    <name type="scientific">Cytospora chrysosperma</name>
    <name type="common">Cytospora canker fungus</name>
    <name type="synonym">Sphaeria chrysosperma</name>
    <dbReference type="NCBI Taxonomy" id="252740"/>
    <lineage>
        <taxon>Eukaryota</taxon>
        <taxon>Fungi</taxon>
        <taxon>Dikarya</taxon>
        <taxon>Ascomycota</taxon>
        <taxon>Pezizomycotina</taxon>
        <taxon>Sordariomycetes</taxon>
        <taxon>Sordariomycetidae</taxon>
        <taxon>Diaporthales</taxon>
        <taxon>Cytosporaceae</taxon>
        <taxon>Cytospora</taxon>
    </lineage>
</organism>
<dbReference type="STRING" id="252740.A0A423WJP2"/>
<gene>
    <name evidence="7" type="ORF">VSDG_01460</name>
</gene>
<dbReference type="PANTHER" id="PTHR40621:SF6">
    <property type="entry name" value="AP-1-LIKE TRANSCRIPTION FACTOR YAP1-RELATED"/>
    <property type="match status" value="1"/>
</dbReference>